<accession>A0AAW1S4N8</accession>
<evidence type="ECO:0000313" key="3">
    <source>
        <dbReference type="EMBL" id="KAK9840401.1"/>
    </source>
</evidence>
<keyword evidence="2" id="KW-0732">Signal</keyword>
<sequence>MNQRLIISALHGLWLLFLLPLTYWGHGVEPQSGLRALIASLQRQTWKQWEAILMVMDSRPFQELSQIVQEAADDRIWTFAEWNGPQFSPKTAGAWNLGYHALLYNLTDEAIRACPPSTQWVLATNGDNEYADTFFEQIQSSQGSDVVAFDFYSRYQRSTAAPCERFAHAPNLPACKPNKLQWCHTDLGANAFNFKRLIAEDRRFGALAQHSNGLTADHYDGVMAQAMLNTGWKVRHVTDKCLFDHSPSPQRCARLGGVWDDSLSHSPAGGAGSCISRADADQRLGLPDAKQTLEEIKVHLSSDGNLSAFAAQGATAPSSIQCLRLRNVEQQTVQMMMMFGPLCAADVDAPAFASLPDSAAAQFSAQTGGLQQQVFAHQLHTPHISRVPPQPSRHRRQKPSYRKKLAARWQSRPKHAAGSDGEL</sequence>
<feature type="signal peptide" evidence="2">
    <location>
        <begin position="1"/>
        <end position="27"/>
    </location>
</feature>
<feature type="chain" id="PRO_5043530960" evidence="2">
    <location>
        <begin position="28"/>
        <end position="423"/>
    </location>
</feature>
<organism evidence="3 4">
    <name type="scientific">Apatococcus lobatus</name>
    <dbReference type="NCBI Taxonomy" id="904363"/>
    <lineage>
        <taxon>Eukaryota</taxon>
        <taxon>Viridiplantae</taxon>
        <taxon>Chlorophyta</taxon>
        <taxon>core chlorophytes</taxon>
        <taxon>Trebouxiophyceae</taxon>
        <taxon>Chlorellales</taxon>
        <taxon>Chlorellaceae</taxon>
        <taxon>Apatococcus</taxon>
    </lineage>
</organism>
<feature type="compositionally biased region" description="Basic residues" evidence="1">
    <location>
        <begin position="392"/>
        <end position="415"/>
    </location>
</feature>
<evidence type="ECO:0000313" key="4">
    <source>
        <dbReference type="Proteomes" id="UP001438707"/>
    </source>
</evidence>
<dbReference type="EMBL" id="JALJOS010000004">
    <property type="protein sequence ID" value="KAK9840401.1"/>
    <property type="molecule type" value="Genomic_DNA"/>
</dbReference>
<proteinExistence type="predicted"/>
<name>A0AAW1S4N8_9CHLO</name>
<dbReference type="Proteomes" id="UP001438707">
    <property type="component" value="Unassembled WGS sequence"/>
</dbReference>
<gene>
    <name evidence="3" type="ORF">WJX74_009271</name>
</gene>
<comment type="caution">
    <text evidence="3">The sequence shown here is derived from an EMBL/GenBank/DDBJ whole genome shotgun (WGS) entry which is preliminary data.</text>
</comment>
<dbReference type="AlphaFoldDB" id="A0AAW1S4N8"/>
<evidence type="ECO:0000256" key="1">
    <source>
        <dbReference type="SAM" id="MobiDB-lite"/>
    </source>
</evidence>
<reference evidence="3 4" key="1">
    <citation type="journal article" date="2024" name="Nat. Commun.">
        <title>Phylogenomics reveals the evolutionary origins of lichenization in chlorophyte algae.</title>
        <authorList>
            <person name="Puginier C."/>
            <person name="Libourel C."/>
            <person name="Otte J."/>
            <person name="Skaloud P."/>
            <person name="Haon M."/>
            <person name="Grisel S."/>
            <person name="Petersen M."/>
            <person name="Berrin J.G."/>
            <person name="Delaux P.M."/>
            <person name="Dal Grande F."/>
            <person name="Keller J."/>
        </authorList>
    </citation>
    <scope>NUCLEOTIDE SEQUENCE [LARGE SCALE GENOMIC DNA]</scope>
    <source>
        <strain evidence="3 4">SAG 2145</strain>
    </source>
</reference>
<feature type="region of interest" description="Disordered" evidence="1">
    <location>
        <begin position="383"/>
        <end position="423"/>
    </location>
</feature>
<keyword evidence="4" id="KW-1185">Reference proteome</keyword>
<evidence type="ECO:0000256" key="2">
    <source>
        <dbReference type="SAM" id="SignalP"/>
    </source>
</evidence>
<protein>
    <submittedName>
        <fullName evidence="3">Uncharacterized protein</fullName>
    </submittedName>
</protein>